<evidence type="ECO:0000256" key="7">
    <source>
        <dbReference type="ARBA" id="ARBA00023004"/>
    </source>
</evidence>
<reference evidence="13 14" key="1">
    <citation type="submission" date="2016-05" db="EMBL/GenBank/DDBJ databases">
        <title>Paenibacillus oryzae. sp. nov., isolated from the rice root.</title>
        <authorList>
            <person name="Zhang J."/>
            <person name="Zhang X."/>
        </authorList>
    </citation>
    <scope>NUCLEOTIDE SEQUENCE [LARGE SCALE GENOMIC DNA]</scope>
    <source>
        <strain evidence="13 14">1DrF-4</strain>
    </source>
</reference>
<proteinExistence type="predicted"/>
<keyword evidence="2" id="KW-1003">Cell membrane</keyword>
<evidence type="ECO:0000256" key="1">
    <source>
        <dbReference type="ARBA" id="ARBA00004141"/>
    </source>
</evidence>
<evidence type="ECO:0000256" key="4">
    <source>
        <dbReference type="ARBA" id="ARBA00022723"/>
    </source>
</evidence>
<keyword evidence="7" id="KW-0408">Iron</keyword>
<comment type="subcellular location">
    <subcellularLocation>
        <location evidence="1">Membrane</location>
        <topology evidence="1">Multi-pass membrane protein</topology>
    </subcellularLocation>
</comment>
<gene>
    <name evidence="13" type="ORF">A7K91_10265</name>
</gene>
<dbReference type="InterPro" id="IPR003780">
    <property type="entry name" value="COX15/CtaA_fam"/>
</dbReference>
<evidence type="ECO:0000256" key="2">
    <source>
        <dbReference type="ARBA" id="ARBA00022475"/>
    </source>
</evidence>
<keyword evidence="4" id="KW-0479">Metal-binding</keyword>
<dbReference type="PANTHER" id="PTHR35457">
    <property type="entry name" value="HEME A SYNTHASE"/>
    <property type="match status" value="1"/>
</dbReference>
<feature type="transmembrane region" description="Helical" evidence="12">
    <location>
        <begin position="283"/>
        <end position="309"/>
    </location>
</feature>
<dbReference type="Proteomes" id="UP000092024">
    <property type="component" value="Unassembled WGS sequence"/>
</dbReference>
<dbReference type="GO" id="GO:0016020">
    <property type="term" value="C:membrane"/>
    <property type="evidence" value="ECO:0007669"/>
    <property type="project" value="UniProtKB-SubCell"/>
</dbReference>
<feature type="transmembrane region" description="Helical" evidence="12">
    <location>
        <begin position="128"/>
        <end position="149"/>
    </location>
</feature>
<keyword evidence="14" id="KW-1185">Reference proteome</keyword>
<feature type="transmembrane region" description="Helical" evidence="12">
    <location>
        <begin position="12"/>
        <end position="35"/>
    </location>
</feature>
<evidence type="ECO:0000256" key="6">
    <source>
        <dbReference type="ARBA" id="ARBA00023002"/>
    </source>
</evidence>
<keyword evidence="10" id="KW-1015">Disulfide bond</keyword>
<keyword evidence="5 12" id="KW-1133">Transmembrane helix</keyword>
<organism evidence="13 14">
    <name type="scientific">Paenibacillus oryzae</name>
    <dbReference type="NCBI Taxonomy" id="1844972"/>
    <lineage>
        <taxon>Bacteria</taxon>
        <taxon>Bacillati</taxon>
        <taxon>Bacillota</taxon>
        <taxon>Bacilli</taxon>
        <taxon>Bacillales</taxon>
        <taxon>Paenibacillaceae</taxon>
        <taxon>Paenibacillus</taxon>
    </lineage>
</organism>
<evidence type="ECO:0000313" key="13">
    <source>
        <dbReference type="EMBL" id="OBR68195.1"/>
    </source>
</evidence>
<dbReference type="AlphaFoldDB" id="A0A1A5YS06"/>
<dbReference type="EMBL" id="LYPA01000028">
    <property type="protein sequence ID" value="OBR68195.1"/>
    <property type="molecule type" value="Genomic_DNA"/>
</dbReference>
<evidence type="ECO:0000256" key="12">
    <source>
        <dbReference type="SAM" id="Phobius"/>
    </source>
</evidence>
<evidence type="ECO:0000256" key="3">
    <source>
        <dbReference type="ARBA" id="ARBA00022692"/>
    </source>
</evidence>
<dbReference type="Pfam" id="PF02628">
    <property type="entry name" value="COX15-CtaA"/>
    <property type="match status" value="2"/>
</dbReference>
<evidence type="ECO:0000256" key="9">
    <source>
        <dbReference type="ARBA" id="ARBA00023136"/>
    </source>
</evidence>
<evidence type="ECO:0000256" key="11">
    <source>
        <dbReference type="ARBA" id="ARBA00023444"/>
    </source>
</evidence>
<protein>
    <submittedName>
        <fullName evidence="13">Cytochrome Caa3 oxidase</fullName>
    </submittedName>
</protein>
<dbReference type="GO" id="GO:0046872">
    <property type="term" value="F:metal ion binding"/>
    <property type="evidence" value="ECO:0007669"/>
    <property type="project" value="UniProtKB-KW"/>
</dbReference>
<keyword evidence="8" id="KW-0350">Heme biosynthesis</keyword>
<feature type="transmembrane region" description="Helical" evidence="12">
    <location>
        <begin position="170"/>
        <end position="190"/>
    </location>
</feature>
<dbReference type="InterPro" id="IPR050450">
    <property type="entry name" value="COX15/CtaA_HemeA_synthase"/>
</dbReference>
<keyword evidence="3 12" id="KW-0812">Transmembrane</keyword>
<evidence type="ECO:0000313" key="14">
    <source>
        <dbReference type="Proteomes" id="UP000092024"/>
    </source>
</evidence>
<feature type="transmembrane region" description="Helical" evidence="12">
    <location>
        <begin position="255"/>
        <end position="277"/>
    </location>
</feature>
<keyword evidence="6" id="KW-0560">Oxidoreductase</keyword>
<evidence type="ECO:0000256" key="10">
    <source>
        <dbReference type="ARBA" id="ARBA00023157"/>
    </source>
</evidence>
<dbReference type="STRING" id="1844972.A7K91_10265"/>
<evidence type="ECO:0000256" key="5">
    <source>
        <dbReference type="ARBA" id="ARBA00022989"/>
    </source>
</evidence>
<dbReference type="PANTHER" id="PTHR35457:SF1">
    <property type="entry name" value="HEME A SYNTHASE"/>
    <property type="match status" value="1"/>
</dbReference>
<name>A0A1A5YS06_9BACL</name>
<evidence type="ECO:0000256" key="8">
    <source>
        <dbReference type="ARBA" id="ARBA00023133"/>
    </source>
</evidence>
<comment type="caution">
    <text evidence="13">The sequence shown here is derived from an EMBL/GenBank/DDBJ whole genome shotgun (WGS) entry which is preliminary data.</text>
</comment>
<dbReference type="GO" id="GO:0016491">
    <property type="term" value="F:oxidoreductase activity"/>
    <property type="evidence" value="ECO:0007669"/>
    <property type="project" value="UniProtKB-KW"/>
</dbReference>
<feature type="transmembrane region" description="Helical" evidence="12">
    <location>
        <begin position="103"/>
        <end position="122"/>
    </location>
</feature>
<sequence>MRAGGHNLRKIVTLKWLSYATTLFMFFATFGGGIVTRTESGLGCGTEWPLCHGKFVPAHTLASLIEYTHRLVSTTAGILAVAAFIAFLVYFKHRRDLQIFAGLTLIFVIIQGAMGALAVVFSQSPPVMALHLGFAFIALASSLMTSLGARQEQRMGGLAKFNQMPRTNKAFRNFVWFLTVYSYLVVYTGAFVSHTNSAGSCTGLFCTGGALPELASGIRIEMIHRLAGMLLLVLIIVLFAWIYKSFKSNRELVLQANYAIALILFQILTGVAMLFTLERPDVYMFVVLAHMTAIAVLFGMLTYMSYLVWRLSKSAELGQN</sequence>
<feature type="transmembrane region" description="Helical" evidence="12">
    <location>
        <begin position="222"/>
        <end position="243"/>
    </location>
</feature>
<accession>A0A1A5YS06</accession>
<dbReference type="OrthoDB" id="9816428at2"/>
<keyword evidence="9 12" id="KW-0472">Membrane</keyword>
<feature type="transmembrane region" description="Helical" evidence="12">
    <location>
        <begin position="71"/>
        <end position="91"/>
    </location>
</feature>
<comment type="pathway">
    <text evidence="11">Porphyrin-containing compound metabolism.</text>
</comment>
<dbReference type="GO" id="GO:0006784">
    <property type="term" value="P:heme A biosynthetic process"/>
    <property type="evidence" value="ECO:0007669"/>
    <property type="project" value="InterPro"/>
</dbReference>